<proteinExistence type="predicted"/>
<name>A0A0V0GPL3_SOLCH</name>
<feature type="non-terminal residue" evidence="1">
    <location>
        <position position="67"/>
    </location>
</feature>
<protein>
    <submittedName>
        <fullName evidence="1">Putative ovule protein</fullName>
    </submittedName>
</protein>
<evidence type="ECO:0000313" key="1">
    <source>
        <dbReference type="EMBL" id="JAP09818.1"/>
    </source>
</evidence>
<dbReference type="AlphaFoldDB" id="A0A0V0GPL3"/>
<accession>A0A0V0GPL3</accession>
<sequence length="67" mass="7938">MREDDTEENNSRALTTPSTQFRCVSEDASRHSLNWKPFVGSSRRLAFRSWSFVDSRRFLVIVYHPFL</sequence>
<dbReference type="EMBL" id="GEDG01034268">
    <property type="protein sequence ID" value="JAP09818.1"/>
    <property type="molecule type" value="Transcribed_RNA"/>
</dbReference>
<organism evidence="1">
    <name type="scientific">Solanum chacoense</name>
    <name type="common">Chaco potato</name>
    <dbReference type="NCBI Taxonomy" id="4108"/>
    <lineage>
        <taxon>Eukaryota</taxon>
        <taxon>Viridiplantae</taxon>
        <taxon>Streptophyta</taxon>
        <taxon>Embryophyta</taxon>
        <taxon>Tracheophyta</taxon>
        <taxon>Spermatophyta</taxon>
        <taxon>Magnoliopsida</taxon>
        <taxon>eudicotyledons</taxon>
        <taxon>Gunneridae</taxon>
        <taxon>Pentapetalae</taxon>
        <taxon>asterids</taxon>
        <taxon>lamiids</taxon>
        <taxon>Solanales</taxon>
        <taxon>Solanaceae</taxon>
        <taxon>Solanoideae</taxon>
        <taxon>Solaneae</taxon>
        <taxon>Solanum</taxon>
    </lineage>
</organism>
<reference evidence="1" key="1">
    <citation type="submission" date="2015-12" db="EMBL/GenBank/DDBJ databases">
        <title>Gene expression during late stages of embryo sac development: a critical building block for successful pollen-pistil interactions.</title>
        <authorList>
            <person name="Liu Y."/>
            <person name="Joly V."/>
            <person name="Sabar M."/>
            <person name="Matton D.P."/>
        </authorList>
    </citation>
    <scope>NUCLEOTIDE SEQUENCE</scope>
</reference>